<feature type="region of interest" description="Disordered" evidence="1">
    <location>
        <begin position="193"/>
        <end position="220"/>
    </location>
</feature>
<organism evidence="4 5">
    <name type="scientific">Halorientalis brevis</name>
    <dbReference type="NCBI Taxonomy" id="1126241"/>
    <lineage>
        <taxon>Archaea</taxon>
        <taxon>Methanobacteriati</taxon>
        <taxon>Methanobacteriota</taxon>
        <taxon>Stenosarchaea group</taxon>
        <taxon>Halobacteria</taxon>
        <taxon>Halobacteriales</taxon>
        <taxon>Haloarculaceae</taxon>
        <taxon>Halorientalis</taxon>
    </lineage>
</organism>
<dbReference type="Pfam" id="PF13559">
    <property type="entry name" value="DUF4129"/>
    <property type="match status" value="1"/>
</dbReference>
<proteinExistence type="predicted"/>
<gene>
    <name evidence="4" type="ORF">ACFR9U_03875</name>
</gene>
<evidence type="ECO:0000313" key="5">
    <source>
        <dbReference type="Proteomes" id="UP001597119"/>
    </source>
</evidence>
<reference evidence="4 5" key="1">
    <citation type="journal article" date="2019" name="Int. J. Syst. Evol. Microbiol.">
        <title>The Global Catalogue of Microorganisms (GCM) 10K type strain sequencing project: providing services to taxonomists for standard genome sequencing and annotation.</title>
        <authorList>
            <consortium name="The Broad Institute Genomics Platform"/>
            <consortium name="The Broad Institute Genome Sequencing Center for Infectious Disease"/>
            <person name="Wu L."/>
            <person name="Ma J."/>
        </authorList>
    </citation>
    <scope>NUCLEOTIDE SEQUENCE [LARGE SCALE GENOMIC DNA]</scope>
    <source>
        <strain evidence="4 5">CGMCC 1.12125</strain>
    </source>
</reference>
<feature type="compositionally biased region" description="Basic and acidic residues" evidence="1">
    <location>
        <begin position="201"/>
        <end position="220"/>
    </location>
</feature>
<feature type="region of interest" description="Disordered" evidence="1">
    <location>
        <begin position="32"/>
        <end position="58"/>
    </location>
</feature>
<dbReference type="EMBL" id="JBHUDJ010000002">
    <property type="protein sequence ID" value="MFD1586108.1"/>
    <property type="molecule type" value="Genomic_DNA"/>
</dbReference>
<evidence type="ECO:0000256" key="1">
    <source>
        <dbReference type="SAM" id="MobiDB-lite"/>
    </source>
</evidence>
<evidence type="ECO:0000256" key="2">
    <source>
        <dbReference type="SAM" id="Phobius"/>
    </source>
</evidence>
<comment type="caution">
    <text evidence="4">The sequence shown here is derived from an EMBL/GenBank/DDBJ whole genome shotgun (WGS) entry which is preliminary data.</text>
</comment>
<sequence>MDRTALVAALAALSAAVAFGVGAAALADVSPSLSVDSPGGETERKNDTAGAVQTKDSGGGGCADCGTLDVRSLVEGFLPGLDGTLLLGLAGLIVIGMGIVALRQDGTVVDEAERAESEAELALGPDRAGATDWEVPDAAVTNDVYRAWQQLVERVDVADPETTTTREYARRAVDAGLDAAAVERLTELFDQVRYGDAAPTETREQQARDAAERLDDGGER</sequence>
<protein>
    <submittedName>
        <fullName evidence="4">DUF4129 domain-containing protein</fullName>
    </submittedName>
</protein>
<evidence type="ECO:0000259" key="3">
    <source>
        <dbReference type="Pfam" id="PF13559"/>
    </source>
</evidence>
<dbReference type="AlphaFoldDB" id="A0ABD6C760"/>
<feature type="domain" description="Protein-glutamine gamma-glutamyltransferase-like C-terminal" evidence="3">
    <location>
        <begin position="145"/>
        <end position="212"/>
    </location>
</feature>
<keyword evidence="2" id="KW-0472">Membrane</keyword>
<evidence type="ECO:0000313" key="4">
    <source>
        <dbReference type="EMBL" id="MFD1586108.1"/>
    </source>
</evidence>
<dbReference type="InterPro" id="IPR025403">
    <property type="entry name" value="TgpA-like_C"/>
</dbReference>
<dbReference type="RefSeq" id="WP_247376536.1">
    <property type="nucleotide sequence ID" value="NZ_JALLGV010000002.1"/>
</dbReference>
<dbReference type="Proteomes" id="UP001597119">
    <property type="component" value="Unassembled WGS sequence"/>
</dbReference>
<name>A0ABD6C760_9EURY</name>
<keyword evidence="2" id="KW-1133">Transmembrane helix</keyword>
<feature type="transmembrane region" description="Helical" evidence="2">
    <location>
        <begin position="83"/>
        <end position="102"/>
    </location>
</feature>
<accession>A0ABD6C760</accession>
<keyword evidence="5" id="KW-1185">Reference proteome</keyword>
<keyword evidence="2" id="KW-0812">Transmembrane</keyword>